<evidence type="ECO:0000256" key="4">
    <source>
        <dbReference type="ARBA" id="ARBA00022679"/>
    </source>
</evidence>
<dbReference type="PANTHER" id="PTHR42878">
    <property type="entry name" value="TWO-COMPONENT HISTIDINE KINASE"/>
    <property type="match status" value="1"/>
</dbReference>
<protein>
    <recommendedName>
        <fullName evidence="2">histidine kinase</fullName>
        <ecNumber evidence="2">2.7.13.3</ecNumber>
    </recommendedName>
</protein>
<comment type="caution">
    <text evidence="10">The sequence shown here is derived from an EMBL/GenBank/DDBJ whole genome shotgun (WGS) entry which is preliminary data.</text>
</comment>
<proteinExistence type="predicted"/>
<gene>
    <name evidence="10" type="ORF">GCM10011495_26330</name>
</gene>
<dbReference type="Gene3D" id="3.30.565.10">
    <property type="entry name" value="Histidine kinase-like ATPase, C-terminal domain"/>
    <property type="match status" value="1"/>
</dbReference>
<evidence type="ECO:0000259" key="9">
    <source>
        <dbReference type="PROSITE" id="PS50109"/>
    </source>
</evidence>
<keyword evidence="5" id="KW-0418">Kinase</keyword>
<dbReference type="CDD" id="cd00130">
    <property type="entry name" value="PAS"/>
    <property type="match status" value="1"/>
</dbReference>
<dbReference type="EC" id="2.7.13.3" evidence="2"/>
<sequence length="1241" mass="138160">MPTILPSPDLLPVFNALPGATLLLAPDLRIVAASDDYLAATLTERATLVGQFLFDAFPDNPQTPEANAVANVRASLETVLATRQPHEMPPQHYDVPDPTQPGHFVERHWLPRHTSVLDAAGQVQFIIQSVQDITESHRDGQQLRESQAGEQQARADAEHQPHELRHFLEQAPVAVAVYQGPEFRVALANAATLAIWDRPLAAVQGRPVFEVLPEAATPEVRAIFERVFTTGLAHTAHEQLTYIIRHGQRQEVYWSFVFEPQRAPDGRISGIFSIGTDVTEQVLARQQVERLNQELEARVQERTAQLSQQSQRLERLFMQAPATICLLAGPELVYELVNPNYQQHFPGRQLLGRPLLVAVPELTDHAAYHTIQRVFTTGESNWQHELHTRLARPNDGVLEDRYWTYVQQPRYDEQGGIDGVVIFGFEVTEQVEARRQNEALQAQVLAAAQRQAQEREASYHLFEQTPAAIALLRGPRHCFDFYNAAYGRFFPGRALRGRPLAEAIPEAVEQGFVALLDTVFQTGDTHFGSETAYVLPAFGDEPAHTRYFDFTYQAYREDGQVAGVSIFTYDVTEQVHARQQTAARQAEVLASTQRQAQERATLYQVFEETPALICILRGPEHRYDYLNAAYQRQFAGRALAGRPVVEVFPETVAQGFIALLDGVYRTGETYFGQELLLTIEATGDAPAQADYYNLTYQAYRENGQTVGICAFAYVVTGQVEARRQNEALQAQVLANAQQRVRERETLYQVFEQTPALVALLRTPGHSYEYVNPAYQALFPGRTLVGLDVAVAVPEVQEQGLLALLDRVYQTGETYYTDTPFAATSAAGQPGPPQTAYYNFTFQAYHEAGQVAGISTFAYDVTEQVLARQEREAQRQRLERLFTEAPAAICMFAGPELVFEFLNPAYQRVFAGRQLLGRSLLEALPELAGQAGYEHLRQVYETGRSHEVQDLLVPIARAGDGALEDHYFNYIMQARYNEQGQVDGVIGFGFETTAQVLARERNEALNQELTAANQQLTRTNADLDTFIYTASHDLKAPITNIEGLLTALNKRLPAAAPPVPHLLQLMQGAVERFQRTIAQLTNLTRLQQAQQQPAESVDLAALVEAVRLDLAPLLAAAQAQVIVTVADCPTVRFAPQHLRSIVYNLLSNAVKYHHPDRPPVVRVSCRPGAGATVVLEVEDNGLGLSEGQQARLFGLFQRLHTHVEGTGVGLYMLKRIVDNADGTIAVRSQLGRGTTFTITLPD</sequence>
<dbReference type="InterPro" id="IPR036097">
    <property type="entry name" value="HisK_dim/P_sf"/>
</dbReference>
<feature type="region of interest" description="Disordered" evidence="8">
    <location>
        <begin position="136"/>
        <end position="157"/>
    </location>
</feature>
<keyword evidence="4" id="KW-0808">Transferase</keyword>
<dbReference type="Gene3D" id="1.10.287.130">
    <property type="match status" value="1"/>
</dbReference>
<dbReference type="SUPFAM" id="SSF55874">
    <property type="entry name" value="ATPase domain of HSP90 chaperone/DNA topoisomerase II/histidine kinase"/>
    <property type="match status" value="1"/>
</dbReference>
<dbReference type="Pfam" id="PF00512">
    <property type="entry name" value="HisKA"/>
    <property type="match status" value="1"/>
</dbReference>
<evidence type="ECO:0000256" key="2">
    <source>
        <dbReference type="ARBA" id="ARBA00012438"/>
    </source>
</evidence>
<keyword evidence="6" id="KW-0472">Membrane</keyword>
<dbReference type="InterPro" id="IPR050351">
    <property type="entry name" value="BphY/WalK/GraS-like"/>
</dbReference>
<dbReference type="PANTHER" id="PTHR42878:SF15">
    <property type="entry name" value="BACTERIOPHYTOCHROME"/>
    <property type="match status" value="1"/>
</dbReference>
<dbReference type="SUPFAM" id="SSF47384">
    <property type="entry name" value="Homodimeric domain of signal transducing histidine kinase"/>
    <property type="match status" value="1"/>
</dbReference>
<dbReference type="InterPro" id="IPR004358">
    <property type="entry name" value="Sig_transdc_His_kin-like_C"/>
</dbReference>
<evidence type="ECO:0000256" key="8">
    <source>
        <dbReference type="SAM" id="MobiDB-lite"/>
    </source>
</evidence>
<keyword evidence="11" id="KW-1185">Reference proteome</keyword>
<reference evidence="11" key="1">
    <citation type="journal article" date="2019" name="Int. J. Syst. Evol. Microbiol.">
        <title>The Global Catalogue of Microorganisms (GCM) 10K type strain sequencing project: providing services to taxonomists for standard genome sequencing and annotation.</title>
        <authorList>
            <consortium name="The Broad Institute Genomics Platform"/>
            <consortium name="The Broad Institute Genome Sequencing Center for Infectious Disease"/>
            <person name="Wu L."/>
            <person name="Ma J."/>
        </authorList>
    </citation>
    <scope>NUCLEOTIDE SEQUENCE [LARGE SCALE GENOMIC DNA]</scope>
    <source>
        <strain evidence="11">CGMCC 1.14966</strain>
    </source>
</reference>
<dbReference type="InterPro" id="IPR005467">
    <property type="entry name" value="His_kinase_dom"/>
</dbReference>
<dbReference type="InterPro" id="IPR003594">
    <property type="entry name" value="HATPase_dom"/>
</dbReference>
<evidence type="ECO:0000256" key="7">
    <source>
        <dbReference type="SAM" id="Coils"/>
    </source>
</evidence>
<evidence type="ECO:0000256" key="6">
    <source>
        <dbReference type="ARBA" id="ARBA00023136"/>
    </source>
</evidence>
<feature type="domain" description="Histidine kinase" evidence="9">
    <location>
        <begin position="1028"/>
        <end position="1241"/>
    </location>
</feature>
<dbReference type="SMART" id="SM00387">
    <property type="entry name" value="HATPase_c"/>
    <property type="match status" value="1"/>
</dbReference>
<keyword evidence="7" id="KW-0175">Coiled coil</keyword>
<dbReference type="Pfam" id="PF08448">
    <property type="entry name" value="PAS_4"/>
    <property type="match status" value="7"/>
</dbReference>
<dbReference type="PRINTS" id="PR00344">
    <property type="entry name" value="BCTRLSENSOR"/>
</dbReference>
<evidence type="ECO:0000313" key="10">
    <source>
        <dbReference type="EMBL" id="GGH87434.1"/>
    </source>
</evidence>
<evidence type="ECO:0000313" key="11">
    <source>
        <dbReference type="Proteomes" id="UP000637774"/>
    </source>
</evidence>
<feature type="coiled-coil region" evidence="7">
    <location>
        <begin position="285"/>
        <end position="312"/>
    </location>
</feature>
<keyword evidence="3" id="KW-0597">Phosphoprotein</keyword>
<dbReference type="Pfam" id="PF02518">
    <property type="entry name" value="HATPase_c"/>
    <property type="match status" value="1"/>
</dbReference>
<dbReference type="InterPro" id="IPR003661">
    <property type="entry name" value="HisK_dim/P_dom"/>
</dbReference>
<dbReference type="InterPro" id="IPR000014">
    <property type="entry name" value="PAS"/>
</dbReference>
<dbReference type="Proteomes" id="UP000637774">
    <property type="component" value="Unassembled WGS sequence"/>
</dbReference>
<organism evidence="10 11">
    <name type="scientific">Hymenobacter frigidus</name>
    <dbReference type="NCBI Taxonomy" id="1524095"/>
    <lineage>
        <taxon>Bacteria</taxon>
        <taxon>Pseudomonadati</taxon>
        <taxon>Bacteroidota</taxon>
        <taxon>Cytophagia</taxon>
        <taxon>Cytophagales</taxon>
        <taxon>Hymenobacteraceae</taxon>
        <taxon>Hymenobacter</taxon>
    </lineage>
</organism>
<evidence type="ECO:0000256" key="1">
    <source>
        <dbReference type="ARBA" id="ARBA00000085"/>
    </source>
</evidence>
<evidence type="ECO:0000256" key="3">
    <source>
        <dbReference type="ARBA" id="ARBA00022553"/>
    </source>
</evidence>
<dbReference type="PROSITE" id="PS50109">
    <property type="entry name" value="HIS_KIN"/>
    <property type="match status" value="1"/>
</dbReference>
<evidence type="ECO:0000256" key="5">
    <source>
        <dbReference type="ARBA" id="ARBA00022777"/>
    </source>
</evidence>
<dbReference type="EMBL" id="BMGY01000025">
    <property type="protein sequence ID" value="GGH87434.1"/>
    <property type="molecule type" value="Genomic_DNA"/>
</dbReference>
<dbReference type="InterPro" id="IPR036890">
    <property type="entry name" value="HATPase_C_sf"/>
</dbReference>
<feature type="coiled-coil region" evidence="7">
    <location>
        <begin position="994"/>
        <end position="1021"/>
    </location>
</feature>
<dbReference type="CDD" id="cd00082">
    <property type="entry name" value="HisKA"/>
    <property type="match status" value="1"/>
</dbReference>
<dbReference type="InterPro" id="IPR013656">
    <property type="entry name" value="PAS_4"/>
</dbReference>
<dbReference type="SUPFAM" id="SSF55785">
    <property type="entry name" value="PYP-like sensor domain (PAS domain)"/>
    <property type="match status" value="5"/>
</dbReference>
<name>A0ABQ2A8G5_9BACT</name>
<dbReference type="SMART" id="SM00388">
    <property type="entry name" value="HisKA"/>
    <property type="match status" value="1"/>
</dbReference>
<accession>A0ABQ2A8G5</accession>
<comment type="catalytic activity">
    <reaction evidence="1">
        <text>ATP + protein L-histidine = ADP + protein N-phospho-L-histidine.</text>
        <dbReference type="EC" id="2.7.13.3"/>
    </reaction>
</comment>
<dbReference type="InterPro" id="IPR035965">
    <property type="entry name" value="PAS-like_dom_sf"/>
</dbReference>
<dbReference type="SMART" id="SM00091">
    <property type="entry name" value="PAS"/>
    <property type="match status" value="7"/>
</dbReference>
<dbReference type="Gene3D" id="3.30.450.20">
    <property type="entry name" value="PAS domain"/>
    <property type="match status" value="7"/>
</dbReference>
<dbReference type="RefSeq" id="WP_188562548.1">
    <property type="nucleotide sequence ID" value="NZ_BMGY01000025.1"/>
</dbReference>